<evidence type="ECO:0000313" key="2">
    <source>
        <dbReference type="Proteomes" id="UP000059419"/>
    </source>
</evidence>
<dbReference type="PATRIC" id="fig|1619313.3.peg.3958"/>
<keyword evidence="2" id="KW-1185">Reference proteome</keyword>
<dbReference type="PANTHER" id="PTHR43239:SF1">
    <property type="entry name" value="UPF0734 PROTEIN DDB_G0273871_DDB_G0273177"/>
    <property type="match status" value="1"/>
</dbReference>
<proteinExistence type="predicted"/>
<reference evidence="2" key="1">
    <citation type="submission" date="2015-11" db="EMBL/GenBank/DDBJ databases">
        <authorList>
            <person name="Blom J."/>
        </authorList>
    </citation>
    <scope>NUCLEOTIDE SEQUENCE [LARGE SCALE GENOMIC DNA]</scope>
    <source>
        <plasmid evidence="2">pEM01</plasmid>
    </source>
</reference>
<protein>
    <recommendedName>
        <fullName evidence="3">L-fucose mutarotase</fullName>
    </recommendedName>
</protein>
<dbReference type="GeneID" id="84615352"/>
<name>A0A0U5GT49_9GAMM</name>
<dbReference type="InterPro" id="IPR008000">
    <property type="entry name" value="Rham/fucose_mutarotase"/>
</dbReference>
<gene>
    <name evidence="1" type="ORF">EM595_p0339</name>
</gene>
<evidence type="ECO:0000313" key="1">
    <source>
        <dbReference type="EMBL" id="CUU26036.1"/>
    </source>
</evidence>
<dbReference type="AlphaFoldDB" id="A0A0U5GT49"/>
<dbReference type="InterPro" id="IPR011008">
    <property type="entry name" value="Dimeric_a/b-barrel"/>
</dbReference>
<dbReference type="KEGG" id="ege:EM595_p0339"/>
<dbReference type="PANTHER" id="PTHR43239">
    <property type="entry name" value="UPF0734 PROTEIN DDB_G0273871/DDB_G0273177"/>
    <property type="match status" value="1"/>
</dbReference>
<accession>A0A0U5GT49</accession>
<dbReference type="SUPFAM" id="SSF54909">
    <property type="entry name" value="Dimeric alpha+beta barrel"/>
    <property type="match status" value="1"/>
</dbReference>
<organism evidence="1 2">
    <name type="scientific">Duffyella gerundensis</name>
    <dbReference type="NCBI Taxonomy" id="1619313"/>
    <lineage>
        <taxon>Bacteria</taxon>
        <taxon>Pseudomonadati</taxon>
        <taxon>Pseudomonadota</taxon>
        <taxon>Gammaproteobacteria</taxon>
        <taxon>Enterobacterales</taxon>
        <taxon>Erwiniaceae</taxon>
        <taxon>Duffyella</taxon>
    </lineage>
</organism>
<dbReference type="Pfam" id="PF05336">
    <property type="entry name" value="rhaM"/>
    <property type="match status" value="1"/>
</dbReference>
<sequence>MTRRYCRALDLVDDPQLIADYERYHREIWPEITGHLRRYGIAEMEIYRLGTRLMMVMETTEDFDSEEFARRSLADPKVCEWEALMWRYQRPTPWTPPDEKWVAMTRIFSLTEQK</sequence>
<geneLocation type="plasmid" evidence="2">
    <name>pEM01</name>
</geneLocation>
<dbReference type="InterPro" id="IPR052996">
    <property type="entry name" value="Carb_Metab_Mutarotase"/>
</dbReference>
<dbReference type="GO" id="GO:0016857">
    <property type="term" value="F:racemase and epimerase activity, acting on carbohydrates and derivatives"/>
    <property type="evidence" value="ECO:0007669"/>
    <property type="project" value="InterPro"/>
</dbReference>
<dbReference type="Proteomes" id="UP000059419">
    <property type="component" value="Plasmid pEM01"/>
</dbReference>
<dbReference type="RefSeq" id="WP_067436443.1">
    <property type="nucleotide sequence ID" value="NZ_CP072599.1"/>
</dbReference>
<dbReference type="EMBL" id="LN907828">
    <property type="protein sequence ID" value="CUU26036.1"/>
    <property type="molecule type" value="Genomic_DNA"/>
</dbReference>
<dbReference type="Gene3D" id="3.30.70.100">
    <property type="match status" value="1"/>
</dbReference>
<evidence type="ECO:0008006" key="3">
    <source>
        <dbReference type="Google" id="ProtNLM"/>
    </source>
</evidence>
<dbReference type="OrthoDB" id="7272712at2"/>